<dbReference type="EMBL" id="BJVJ01000006">
    <property type="protein sequence ID" value="GEL22167.1"/>
    <property type="molecule type" value="Genomic_DNA"/>
</dbReference>
<dbReference type="OrthoDB" id="5418286at2"/>
<dbReference type="InterPro" id="IPR049450">
    <property type="entry name" value="ACOT8-like_C"/>
</dbReference>
<dbReference type="Pfam" id="PF13622">
    <property type="entry name" value="4HBT_3"/>
    <property type="match status" value="1"/>
</dbReference>
<dbReference type="InterPro" id="IPR052389">
    <property type="entry name" value="Sec_Metab_Biosynth-Assoc"/>
</dbReference>
<keyword evidence="4" id="KW-1185">Reference proteome</keyword>
<dbReference type="InterPro" id="IPR042171">
    <property type="entry name" value="Acyl-CoA_hotdog"/>
</dbReference>
<protein>
    <submittedName>
        <fullName evidence="3">Aromatic compound degradation protein PaaI</fullName>
    </submittedName>
</protein>
<dbReference type="Pfam" id="PF20789">
    <property type="entry name" value="4HBT_3C"/>
    <property type="match status" value="1"/>
</dbReference>
<feature type="domain" description="Acyl-CoA thioesterase-like C-terminal" evidence="2">
    <location>
        <begin position="153"/>
        <end position="280"/>
    </location>
</feature>
<organism evidence="3 4">
    <name type="scientific">Pseudonocardia sulfidoxydans NBRC 16205</name>
    <dbReference type="NCBI Taxonomy" id="1223511"/>
    <lineage>
        <taxon>Bacteria</taxon>
        <taxon>Bacillati</taxon>
        <taxon>Actinomycetota</taxon>
        <taxon>Actinomycetes</taxon>
        <taxon>Pseudonocardiales</taxon>
        <taxon>Pseudonocardiaceae</taxon>
        <taxon>Pseudonocardia</taxon>
    </lineage>
</organism>
<comment type="caution">
    <text evidence="3">The sequence shown here is derived from an EMBL/GenBank/DDBJ whole genome shotgun (WGS) entry which is preliminary data.</text>
</comment>
<dbReference type="AlphaFoldDB" id="A0A511DC80"/>
<dbReference type="Proteomes" id="UP000321685">
    <property type="component" value="Unassembled WGS sequence"/>
</dbReference>
<evidence type="ECO:0000313" key="4">
    <source>
        <dbReference type="Proteomes" id="UP000321685"/>
    </source>
</evidence>
<dbReference type="PANTHER" id="PTHR38110">
    <property type="entry name" value="CHROMOSOME 23, WHOLE GENOME SHOTGUN SEQUENCE"/>
    <property type="match status" value="1"/>
</dbReference>
<proteinExistence type="predicted"/>
<reference evidence="3 4" key="1">
    <citation type="submission" date="2019-07" db="EMBL/GenBank/DDBJ databases">
        <title>Whole genome shotgun sequence of Pseudonocardia sulfidoxydans NBRC 16205.</title>
        <authorList>
            <person name="Hosoyama A."/>
            <person name="Uohara A."/>
            <person name="Ohji S."/>
            <person name="Ichikawa N."/>
        </authorList>
    </citation>
    <scope>NUCLEOTIDE SEQUENCE [LARGE SCALE GENOMIC DNA]</scope>
    <source>
        <strain evidence="3 4">NBRC 16205</strain>
    </source>
</reference>
<evidence type="ECO:0000313" key="3">
    <source>
        <dbReference type="EMBL" id="GEL22167.1"/>
    </source>
</evidence>
<gene>
    <name evidence="3" type="ORF">PSU4_11210</name>
</gene>
<dbReference type="RefSeq" id="WP_147103040.1">
    <property type="nucleotide sequence ID" value="NZ_BJVJ01000006.1"/>
</dbReference>
<name>A0A511DC80_9PSEU</name>
<dbReference type="InterPro" id="IPR049449">
    <property type="entry name" value="TesB_ACOT8-like_N"/>
</dbReference>
<feature type="domain" description="Acyl-CoA thioesterase-like N-terminal HotDog" evidence="1">
    <location>
        <begin position="35"/>
        <end position="125"/>
    </location>
</feature>
<dbReference type="SUPFAM" id="SSF54637">
    <property type="entry name" value="Thioesterase/thiol ester dehydrase-isomerase"/>
    <property type="match status" value="2"/>
</dbReference>
<evidence type="ECO:0000259" key="2">
    <source>
        <dbReference type="Pfam" id="PF20789"/>
    </source>
</evidence>
<sequence length="285" mass="30207">MTADTDTAARTERPFSDALAVERVDDDTYRATLGGAWNAAGGKVHGGLMLALLTSVVQRRIDAAQADAGALPAEPLAVAADFLRAPDPGDVEIRTDVVKLGRTASVCSARLYQGDRAMLSASVTTGRLPDEAPRWVTPGLTSMPALPTDTALDPSLQRGPGRTLAKACAMRFDPADMPFATGKTGDATMRGWVRPHGEEPDVLFALLAGDILPPTVFNLGGDVGWAPTVQLTALLRGRPSPGWLRCESESHTVAGTWFDEDTRVVDESGRLVCQARQLALAPLPR</sequence>
<evidence type="ECO:0000259" key="1">
    <source>
        <dbReference type="Pfam" id="PF13622"/>
    </source>
</evidence>
<accession>A0A511DC80</accession>
<dbReference type="InterPro" id="IPR029069">
    <property type="entry name" value="HotDog_dom_sf"/>
</dbReference>
<dbReference type="Gene3D" id="2.40.160.210">
    <property type="entry name" value="Acyl-CoA thioesterase, double hotdog domain"/>
    <property type="match status" value="1"/>
</dbReference>
<dbReference type="PANTHER" id="PTHR38110:SF1">
    <property type="entry name" value="THIOESTERASE DOMAIN-CONTAINING PROTEIN"/>
    <property type="match status" value="1"/>
</dbReference>